<accession>A0ABW5E6F4</accession>
<proteinExistence type="predicted"/>
<dbReference type="RefSeq" id="WP_377093623.1">
    <property type="nucleotide sequence ID" value="NZ_JBHSJM010000001.1"/>
</dbReference>
<keyword evidence="1" id="KW-0812">Transmembrane</keyword>
<sequence>MKKLYIQSISIFSLVIPLAIVLVLGIIISIVKSTALNNFEKNKRSYQEDQMLDQQLTVLRKQKGYAAHQEQWRDLMLGDSFAKLNKQLDSSIKSANQSDTLTLTSQKRDSRPNLGVKSQYSAYSYGLRGTYGEVQQCLLHLESHLPQTMLTKLSIKPSRSNNLYDFNLNFISWELAK</sequence>
<keyword evidence="1" id="KW-1133">Transmembrane helix</keyword>
<comment type="caution">
    <text evidence="2">The sequence shown here is derived from an EMBL/GenBank/DDBJ whole genome shotgun (WGS) entry which is preliminary data.</text>
</comment>
<evidence type="ECO:0000313" key="3">
    <source>
        <dbReference type="Proteomes" id="UP001597297"/>
    </source>
</evidence>
<evidence type="ECO:0008006" key="4">
    <source>
        <dbReference type="Google" id="ProtNLM"/>
    </source>
</evidence>
<evidence type="ECO:0000256" key="1">
    <source>
        <dbReference type="SAM" id="Phobius"/>
    </source>
</evidence>
<protein>
    <recommendedName>
        <fullName evidence="4">Type II secretion system protein M</fullName>
    </recommendedName>
</protein>
<keyword evidence="1" id="KW-0472">Membrane</keyword>
<gene>
    <name evidence="2" type="ORF">ACFSQZ_14430</name>
</gene>
<reference evidence="3" key="1">
    <citation type="journal article" date="2019" name="Int. J. Syst. Evol. Microbiol.">
        <title>The Global Catalogue of Microorganisms (GCM) 10K type strain sequencing project: providing services to taxonomists for standard genome sequencing and annotation.</title>
        <authorList>
            <consortium name="The Broad Institute Genomics Platform"/>
            <consortium name="The Broad Institute Genome Sequencing Center for Infectious Disease"/>
            <person name="Wu L."/>
            <person name="Ma J."/>
        </authorList>
    </citation>
    <scope>NUCLEOTIDE SEQUENCE [LARGE SCALE GENOMIC DNA]</scope>
    <source>
        <strain evidence="3">JCM 16545</strain>
    </source>
</reference>
<dbReference type="Proteomes" id="UP001597297">
    <property type="component" value="Unassembled WGS sequence"/>
</dbReference>
<organism evidence="2 3">
    <name type="scientific">Rubritalea spongiae</name>
    <dbReference type="NCBI Taxonomy" id="430797"/>
    <lineage>
        <taxon>Bacteria</taxon>
        <taxon>Pseudomonadati</taxon>
        <taxon>Verrucomicrobiota</taxon>
        <taxon>Verrucomicrobiia</taxon>
        <taxon>Verrucomicrobiales</taxon>
        <taxon>Rubritaleaceae</taxon>
        <taxon>Rubritalea</taxon>
    </lineage>
</organism>
<dbReference type="EMBL" id="JBHUJC010000043">
    <property type="protein sequence ID" value="MFD2277663.1"/>
    <property type="molecule type" value="Genomic_DNA"/>
</dbReference>
<evidence type="ECO:0000313" key="2">
    <source>
        <dbReference type="EMBL" id="MFD2277663.1"/>
    </source>
</evidence>
<name>A0ABW5E6F4_9BACT</name>
<feature type="transmembrane region" description="Helical" evidence="1">
    <location>
        <begin position="12"/>
        <end position="31"/>
    </location>
</feature>
<keyword evidence="3" id="KW-1185">Reference proteome</keyword>